<evidence type="ECO:0000256" key="2">
    <source>
        <dbReference type="ARBA" id="ARBA00022737"/>
    </source>
</evidence>
<evidence type="ECO:0000313" key="6">
    <source>
        <dbReference type="EMBL" id="CAH1980895.1"/>
    </source>
</evidence>
<dbReference type="GO" id="GO:0008270">
    <property type="term" value="F:zinc ion binding"/>
    <property type="evidence" value="ECO:0007669"/>
    <property type="project" value="UniProtKB-KW"/>
</dbReference>
<organism evidence="6 7">
    <name type="scientific">Acanthoscelides obtectus</name>
    <name type="common">Bean weevil</name>
    <name type="synonym">Bruchus obtectus</name>
    <dbReference type="NCBI Taxonomy" id="200917"/>
    <lineage>
        <taxon>Eukaryota</taxon>
        <taxon>Metazoa</taxon>
        <taxon>Ecdysozoa</taxon>
        <taxon>Arthropoda</taxon>
        <taxon>Hexapoda</taxon>
        <taxon>Insecta</taxon>
        <taxon>Pterygota</taxon>
        <taxon>Neoptera</taxon>
        <taxon>Endopterygota</taxon>
        <taxon>Coleoptera</taxon>
        <taxon>Polyphaga</taxon>
        <taxon>Cucujiformia</taxon>
        <taxon>Chrysomeloidea</taxon>
        <taxon>Chrysomelidae</taxon>
        <taxon>Bruchinae</taxon>
        <taxon>Bruchini</taxon>
        <taxon>Acanthoscelides</taxon>
    </lineage>
</organism>
<dbReference type="PROSITE" id="PS00028">
    <property type="entry name" value="ZINC_FINGER_C2H2_1"/>
    <property type="match status" value="1"/>
</dbReference>
<dbReference type="GO" id="GO:0010468">
    <property type="term" value="P:regulation of gene expression"/>
    <property type="evidence" value="ECO:0007669"/>
    <property type="project" value="TreeGrafter"/>
</dbReference>
<dbReference type="PANTHER" id="PTHR24403:SF67">
    <property type="entry name" value="FI01116P-RELATED"/>
    <property type="match status" value="1"/>
</dbReference>
<keyword evidence="7" id="KW-1185">Reference proteome</keyword>
<accession>A0A9P0PEM0</accession>
<dbReference type="SUPFAM" id="SSF57667">
    <property type="entry name" value="beta-beta-alpha zinc fingers"/>
    <property type="match status" value="1"/>
</dbReference>
<dbReference type="GO" id="GO:0005634">
    <property type="term" value="C:nucleus"/>
    <property type="evidence" value="ECO:0007669"/>
    <property type="project" value="TreeGrafter"/>
</dbReference>
<keyword evidence="4" id="KW-0862">Zinc</keyword>
<keyword evidence="3" id="KW-0863">Zinc-finger</keyword>
<dbReference type="InterPro" id="IPR036236">
    <property type="entry name" value="Znf_C2H2_sf"/>
</dbReference>
<name>A0A9P0PEM0_ACAOB</name>
<dbReference type="PANTHER" id="PTHR24403">
    <property type="entry name" value="ZINC FINGER PROTEIN"/>
    <property type="match status" value="1"/>
</dbReference>
<evidence type="ECO:0000259" key="5">
    <source>
        <dbReference type="PROSITE" id="PS00028"/>
    </source>
</evidence>
<dbReference type="Proteomes" id="UP001152888">
    <property type="component" value="Unassembled WGS sequence"/>
</dbReference>
<evidence type="ECO:0000256" key="1">
    <source>
        <dbReference type="ARBA" id="ARBA00022723"/>
    </source>
</evidence>
<protein>
    <recommendedName>
        <fullName evidence="5">C2H2-type domain-containing protein</fullName>
    </recommendedName>
</protein>
<comment type="caution">
    <text evidence="6">The sequence shown here is derived from an EMBL/GenBank/DDBJ whole genome shotgun (WGS) entry which is preliminary data.</text>
</comment>
<sequence>MAATRGFQAGFQKSSAGQSSCKLYEHPSSMDSNSIEVLKCPVCSYITHTKSRLRRHKLRHFQTVDEKLFGCIHCNGKFKSFRSLDDHIIKKHPQQISSVTSKIFKCLVCPYKTTIKDSLNRHISSAHPETRMQTATSKLRFRRA</sequence>
<evidence type="ECO:0000313" key="7">
    <source>
        <dbReference type="Proteomes" id="UP001152888"/>
    </source>
</evidence>
<dbReference type="AlphaFoldDB" id="A0A9P0PEM0"/>
<reference evidence="6" key="1">
    <citation type="submission" date="2022-03" db="EMBL/GenBank/DDBJ databases">
        <authorList>
            <person name="Sayadi A."/>
        </authorList>
    </citation>
    <scope>NUCLEOTIDE SEQUENCE</scope>
</reference>
<gene>
    <name evidence="6" type="ORF">ACAOBT_LOCUS14225</name>
</gene>
<dbReference type="InterPro" id="IPR050688">
    <property type="entry name" value="Zinc_finger/UBP_domain"/>
</dbReference>
<feature type="domain" description="C2H2-type" evidence="5">
    <location>
        <begin position="71"/>
        <end position="92"/>
    </location>
</feature>
<keyword evidence="1" id="KW-0479">Metal-binding</keyword>
<dbReference type="SMART" id="SM00355">
    <property type="entry name" value="ZnF_C2H2"/>
    <property type="match status" value="3"/>
</dbReference>
<evidence type="ECO:0000256" key="3">
    <source>
        <dbReference type="ARBA" id="ARBA00022771"/>
    </source>
</evidence>
<dbReference type="OrthoDB" id="6784147at2759"/>
<evidence type="ECO:0000256" key="4">
    <source>
        <dbReference type="ARBA" id="ARBA00022833"/>
    </source>
</evidence>
<keyword evidence="2" id="KW-0677">Repeat</keyword>
<dbReference type="InterPro" id="IPR013087">
    <property type="entry name" value="Znf_C2H2_type"/>
</dbReference>
<proteinExistence type="predicted"/>
<dbReference type="Gene3D" id="3.30.160.60">
    <property type="entry name" value="Classic Zinc Finger"/>
    <property type="match status" value="1"/>
</dbReference>
<dbReference type="EMBL" id="CAKOFQ010006901">
    <property type="protein sequence ID" value="CAH1980895.1"/>
    <property type="molecule type" value="Genomic_DNA"/>
</dbReference>